<reference evidence="5 6" key="1">
    <citation type="journal article" date="2016" name="Int. J. Syst. Evol. Microbiol.">
        <title>Labrenzia salina sp. nov., isolated from the rhizosphere of the halophyte Arthrocnemum macrostachyum.</title>
        <authorList>
            <person name="Camacho M."/>
            <person name="Redondo-Gomez S."/>
            <person name="Rodriguez-Llorente I."/>
            <person name="Rohde M."/>
            <person name="Sproer C."/>
            <person name="Schumann P."/>
            <person name="Klenk H.P."/>
            <person name="Montero-Calasanz M.D.C."/>
        </authorList>
    </citation>
    <scope>NUCLEOTIDE SEQUENCE [LARGE SCALE GENOMIC DNA]</scope>
    <source>
        <strain evidence="5 6">DSM 29163</strain>
    </source>
</reference>
<proteinExistence type="predicted"/>
<dbReference type="PANTHER" id="PTHR37418">
    <property type="entry name" value="3-KETO-5-AMINOHEXANOATE CLEAVAGE ENZYME-RELATED"/>
    <property type="match status" value="1"/>
</dbReference>
<comment type="cofactor">
    <cofactor evidence="1">
        <name>Zn(2+)</name>
        <dbReference type="ChEBI" id="CHEBI:29105"/>
    </cofactor>
</comment>
<dbReference type="PANTHER" id="PTHR37418:SF2">
    <property type="entry name" value="3-KETO-5-AMINOHEXANOATE CLEAVAGE ENZYME"/>
    <property type="match status" value="1"/>
</dbReference>
<protein>
    <submittedName>
        <fullName evidence="5">3-keto-5-aminohexanoate cleavage protein</fullName>
    </submittedName>
</protein>
<dbReference type="Proteomes" id="UP001300261">
    <property type="component" value="Unassembled WGS sequence"/>
</dbReference>
<dbReference type="InterPro" id="IPR013785">
    <property type="entry name" value="Aldolase_TIM"/>
</dbReference>
<sequence length="280" mass="29994">MTDVMPLPGVAIAVAPNGGRKTKADHPAIPLSPGELAKTAQACLEAGAAMIHAHVRKADGSHLLDADAYREVINAVRQEVGDRLLIQITSEALGIYSPGEQIRVVKATRPEAASLAYRELVPSEDDLPAFLELLHWMKREKVLPQIIVYDPLEAARLADLRERGDLPYKDIPVLYVLGRYTASQTSTPGDLLPFLDARQPRFSHWTACAFGRYETACLTAAALLGGNVRTGFENNTVLPDGREAPGNKALVASLAASVNSCGIGLADADALRAKITRSLG</sequence>
<dbReference type="Pfam" id="PF05853">
    <property type="entry name" value="BKACE"/>
    <property type="match status" value="1"/>
</dbReference>
<evidence type="ECO:0000256" key="1">
    <source>
        <dbReference type="ARBA" id="ARBA00001947"/>
    </source>
</evidence>
<evidence type="ECO:0000256" key="4">
    <source>
        <dbReference type="ARBA" id="ARBA00022833"/>
    </source>
</evidence>
<evidence type="ECO:0000313" key="5">
    <source>
        <dbReference type="EMBL" id="MCX2721293.1"/>
    </source>
</evidence>
<keyword evidence="4" id="KW-0862">Zinc</keyword>
<keyword evidence="6" id="KW-1185">Reference proteome</keyword>
<name>A0ABT3QWH5_9HYPH</name>
<keyword evidence="2" id="KW-0808">Transferase</keyword>
<gene>
    <name evidence="5" type="ORF">ON753_02585</name>
</gene>
<dbReference type="InterPro" id="IPR008567">
    <property type="entry name" value="BKACE"/>
</dbReference>
<evidence type="ECO:0000256" key="3">
    <source>
        <dbReference type="ARBA" id="ARBA00022723"/>
    </source>
</evidence>
<comment type="caution">
    <text evidence="5">The sequence shown here is derived from an EMBL/GenBank/DDBJ whole genome shotgun (WGS) entry which is preliminary data.</text>
</comment>
<dbReference type="RefSeq" id="WP_265960994.1">
    <property type="nucleotide sequence ID" value="NZ_JAPEVI010000002.1"/>
</dbReference>
<keyword evidence="3" id="KW-0479">Metal-binding</keyword>
<evidence type="ECO:0000256" key="2">
    <source>
        <dbReference type="ARBA" id="ARBA00022679"/>
    </source>
</evidence>
<evidence type="ECO:0000313" key="6">
    <source>
        <dbReference type="Proteomes" id="UP001300261"/>
    </source>
</evidence>
<dbReference type="Gene3D" id="3.20.20.70">
    <property type="entry name" value="Aldolase class I"/>
    <property type="match status" value="1"/>
</dbReference>
<accession>A0ABT3QWH5</accession>
<organism evidence="5 6">
    <name type="scientific">Roseibium salinum</name>
    <dbReference type="NCBI Taxonomy" id="1604349"/>
    <lineage>
        <taxon>Bacteria</taxon>
        <taxon>Pseudomonadati</taxon>
        <taxon>Pseudomonadota</taxon>
        <taxon>Alphaproteobacteria</taxon>
        <taxon>Hyphomicrobiales</taxon>
        <taxon>Stappiaceae</taxon>
        <taxon>Roseibium</taxon>
    </lineage>
</organism>
<dbReference type="EMBL" id="JAPEVI010000002">
    <property type="protein sequence ID" value="MCX2721293.1"/>
    <property type="molecule type" value="Genomic_DNA"/>
</dbReference>